<evidence type="ECO:0000313" key="9">
    <source>
        <dbReference type="Proteomes" id="UP000278807"/>
    </source>
</evidence>
<evidence type="ECO:0000256" key="7">
    <source>
        <dbReference type="ARBA" id="ARBA00023273"/>
    </source>
</evidence>
<evidence type="ECO:0000313" key="8">
    <source>
        <dbReference type="EMBL" id="VDO11411.1"/>
    </source>
</evidence>
<gene>
    <name evidence="8" type="ORF">HNAJ_LOCUS11812</name>
</gene>
<name>A0A0R3TVH5_RODNA</name>
<evidence type="ECO:0000256" key="3">
    <source>
        <dbReference type="ARBA" id="ARBA00009205"/>
    </source>
</evidence>
<dbReference type="STRING" id="102285.A0A0R3TVH5"/>
<sequence length="158" mass="18116">MAFFDRCIGTVTHESGRIKSCAELPFGSLIIGDCLRRMLCIEGSEFYNLYSEKERAEFLFRLFKHIVIGGELVQPSEDFNVYTNFVKNLYKDLISVQKLQDSNDLVITSKICQVQVLSKDLVVYPSVNEHINDFAYLIVNPIMRHVIVLSHVYGIGQF</sequence>
<dbReference type="Pfam" id="PF14926">
    <property type="entry name" value="CFAP300"/>
    <property type="match status" value="1"/>
</dbReference>
<dbReference type="AlphaFoldDB" id="A0A0R3TVH5"/>
<comment type="subcellular location">
    <subcellularLocation>
        <location evidence="2">Cytoplasm</location>
        <location evidence="2">Cytoskeleton</location>
        <location evidence="2">Cilium axoneme</location>
    </subcellularLocation>
</comment>
<comment type="similarity">
    <text evidence="3">Belongs to the CFAP300 family.</text>
</comment>
<keyword evidence="5" id="KW-0963">Cytoplasm</keyword>
<evidence type="ECO:0000256" key="4">
    <source>
        <dbReference type="ARBA" id="ARBA00022174"/>
    </source>
</evidence>
<dbReference type="OrthoDB" id="10259249at2759"/>
<dbReference type="InterPro" id="IPR029416">
    <property type="entry name" value="CFAP300"/>
</dbReference>
<dbReference type="PANTHER" id="PTHR31078">
    <property type="entry name" value="CILIA- AND FLAGELLA-ASSOCIATED PROTEIN 300"/>
    <property type="match status" value="1"/>
</dbReference>
<keyword evidence="9" id="KW-1185">Reference proteome</keyword>
<organism evidence="10">
    <name type="scientific">Rodentolepis nana</name>
    <name type="common">Dwarf tapeworm</name>
    <name type="synonym">Hymenolepis nana</name>
    <dbReference type="NCBI Taxonomy" id="102285"/>
    <lineage>
        <taxon>Eukaryota</taxon>
        <taxon>Metazoa</taxon>
        <taxon>Spiralia</taxon>
        <taxon>Lophotrochozoa</taxon>
        <taxon>Platyhelminthes</taxon>
        <taxon>Cestoda</taxon>
        <taxon>Eucestoda</taxon>
        <taxon>Cyclophyllidea</taxon>
        <taxon>Hymenolepididae</taxon>
        <taxon>Rodentolepis</taxon>
    </lineage>
</organism>
<evidence type="ECO:0000256" key="2">
    <source>
        <dbReference type="ARBA" id="ARBA00004430"/>
    </source>
</evidence>
<protein>
    <recommendedName>
        <fullName evidence="4">Cilia- and flagella-associated protein 300</fullName>
    </recommendedName>
</protein>
<reference evidence="10" key="1">
    <citation type="submission" date="2017-02" db="UniProtKB">
        <authorList>
            <consortium name="WormBaseParasite"/>
        </authorList>
    </citation>
    <scope>IDENTIFICATION</scope>
</reference>
<proteinExistence type="inferred from homology"/>
<evidence type="ECO:0000313" key="10">
    <source>
        <dbReference type="WBParaSite" id="HNAJ_0001182301-mRNA-1"/>
    </source>
</evidence>
<evidence type="ECO:0000256" key="5">
    <source>
        <dbReference type="ARBA" id="ARBA00022490"/>
    </source>
</evidence>
<evidence type="ECO:0000256" key="1">
    <source>
        <dbReference type="ARBA" id="ARBA00002404"/>
    </source>
</evidence>
<keyword evidence="7" id="KW-0966">Cell projection</keyword>
<reference evidence="8 9" key="2">
    <citation type="submission" date="2018-11" db="EMBL/GenBank/DDBJ databases">
        <authorList>
            <consortium name="Pathogen Informatics"/>
        </authorList>
    </citation>
    <scope>NUCLEOTIDE SEQUENCE [LARGE SCALE GENOMIC DNA]</scope>
</reference>
<dbReference type="PANTHER" id="PTHR31078:SF1">
    <property type="entry name" value="CILIA- AND FLAGELLA-ASSOCIATED PROTEIN 300"/>
    <property type="match status" value="1"/>
</dbReference>
<keyword evidence="6" id="KW-0206">Cytoskeleton</keyword>
<dbReference type="EMBL" id="UZAE01013804">
    <property type="protein sequence ID" value="VDO11411.1"/>
    <property type="molecule type" value="Genomic_DNA"/>
</dbReference>
<dbReference type="WBParaSite" id="HNAJ_0001182301-mRNA-1">
    <property type="protein sequence ID" value="HNAJ_0001182301-mRNA-1"/>
    <property type="gene ID" value="HNAJ_0001182301"/>
</dbReference>
<dbReference type="Proteomes" id="UP000278807">
    <property type="component" value="Unassembled WGS sequence"/>
</dbReference>
<evidence type="ECO:0000256" key="6">
    <source>
        <dbReference type="ARBA" id="ARBA00023212"/>
    </source>
</evidence>
<accession>A0A0R3TVH5</accession>
<dbReference type="GO" id="GO:0005930">
    <property type="term" value="C:axoneme"/>
    <property type="evidence" value="ECO:0007669"/>
    <property type="project" value="UniProtKB-SubCell"/>
</dbReference>
<comment type="function">
    <text evidence="1">Cilium- and flagellum-specific protein that plays a role in axonemal structure organization and motility. May play a role in outer and inner dynein arm assembly.</text>
</comment>